<evidence type="ECO:0000313" key="2">
    <source>
        <dbReference type="EMBL" id="MDX3043323.1"/>
    </source>
</evidence>
<name>A0ABU4N0M8_9ACTN</name>
<dbReference type="InterPro" id="IPR005509">
    <property type="entry name" value="AfsA_hotdog_dom"/>
</dbReference>
<dbReference type="EMBL" id="JARAWJ010000050">
    <property type="protein sequence ID" value="MDX3043323.1"/>
    <property type="molecule type" value="Genomic_DNA"/>
</dbReference>
<proteinExistence type="predicted"/>
<feature type="domain" description="A-factor biosynthesis hotdog" evidence="1">
    <location>
        <begin position="165"/>
        <end position="280"/>
    </location>
</feature>
<gene>
    <name evidence="2" type="ORF">PV383_40065</name>
</gene>
<organism evidence="2 3">
    <name type="scientific">Streptomyces caniscabiei</name>
    <dbReference type="NCBI Taxonomy" id="2746961"/>
    <lineage>
        <taxon>Bacteria</taxon>
        <taxon>Bacillati</taxon>
        <taxon>Actinomycetota</taxon>
        <taxon>Actinomycetes</taxon>
        <taxon>Kitasatosporales</taxon>
        <taxon>Streptomycetaceae</taxon>
        <taxon>Streptomyces</taxon>
    </lineage>
</organism>
<reference evidence="2 3" key="1">
    <citation type="journal article" date="2023" name="Microb. Genom.">
        <title>Mesoterricola silvestris gen. nov., sp. nov., Mesoterricola sediminis sp. nov., Geothrix oryzae sp. nov., Geothrix edaphica sp. nov., Geothrix rubra sp. nov., and Geothrix limicola sp. nov., six novel members of Acidobacteriota isolated from soils.</title>
        <authorList>
            <person name="Weisberg A.J."/>
            <person name="Pearce E."/>
            <person name="Kramer C.G."/>
            <person name="Chang J.H."/>
            <person name="Clarke C.R."/>
        </authorList>
    </citation>
    <scope>NUCLEOTIDE SEQUENCE [LARGE SCALE GENOMIC DNA]</scope>
    <source>
        <strain evidence="2 3">NE20-4-1</strain>
    </source>
</reference>
<dbReference type="Pfam" id="PF03756">
    <property type="entry name" value="AfsA"/>
    <property type="match status" value="2"/>
</dbReference>
<dbReference type="NCBIfam" id="NF041195">
    <property type="entry name" value="ScbA_BarX_GamBu"/>
    <property type="match status" value="1"/>
</dbReference>
<protein>
    <submittedName>
        <fullName evidence="2">ScbA/BarX family gamma-butyrolactone biosynthesis protein</fullName>
    </submittedName>
</protein>
<dbReference type="SUPFAM" id="SSF54637">
    <property type="entry name" value="Thioesterase/thiol ester dehydrase-isomerase"/>
    <property type="match status" value="1"/>
</dbReference>
<comment type="caution">
    <text evidence="2">The sequence shown here is derived from an EMBL/GenBank/DDBJ whole genome shotgun (WGS) entry which is preliminary data.</text>
</comment>
<evidence type="ECO:0000313" key="3">
    <source>
        <dbReference type="Proteomes" id="UP001282474"/>
    </source>
</evidence>
<keyword evidence="3" id="KW-1185">Reference proteome</keyword>
<sequence>MGAYTHLKHTKAVLIHSWRRLGENSFTLDLRWPAAPHGESYDPRILAQTIRQSGLTVAHAEYEVPLEHHTLLNFLGLTVSPDFRVSDTEPSALVVDITVSPGKSGRRAAHTMHMEIRTSPGGEPVARADTEFAWISPAAYRRVRGDHLTAGWGDWPLPAPVDAALVGRSRAADVVLAPTAVPNRWLLRNDVGNVLLFDHPVDHVPGLVLWEAADQAAQALLAPIASRPVSITITYLRYVEFGEPCLIEARPVGPAGPGEFAVRVTGSQADALAFTADIRTVTGPMR</sequence>
<dbReference type="InterPro" id="IPR047757">
    <property type="entry name" value="AfsA-like"/>
</dbReference>
<feature type="domain" description="A-factor biosynthesis hotdog" evidence="1">
    <location>
        <begin position="6"/>
        <end position="131"/>
    </location>
</feature>
<accession>A0ABU4N0M8</accession>
<dbReference type="RefSeq" id="WP_193380600.1">
    <property type="nucleotide sequence ID" value="NZ_JABXWF010000003.1"/>
</dbReference>
<evidence type="ECO:0000259" key="1">
    <source>
        <dbReference type="Pfam" id="PF03756"/>
    </source>
</evidence>
<dbReference type="InterPro" id="IPR029069">
    <property type="entry name" value="HotDog_dom_sf"/>
</dbReference>
<dbReference type="Proteomes" id="UP001282474">
    <property type="component" value="Unassembled WGS sequence"/>
</dbReference>